<organism evidence="7 8">
    <name type="scientific">Candidatus Portnoybacteria bacterium RIFCSPHIGHO2_01_FULL_40_12b</name>
    <dbReference type="NCBI Taxonomy" id="1801994"/>
    <lineage>
        <taxon>Bacteria</taxon>
        <taxon>Candidatus Portnoyibacteriota</taxon>
    </lineage>
</organism>
<comment type="caution">
    <text evidence="7">The sequence shown here is derived from an EMBL/GenBank/DDBJ whole genome shotgun (WGS) entry which is preliminary data.</text>
</comment>
<gene>
    <name evidence="7" type="ORF">A2815_00900</name>
</gene>
<evidence type="ECO:0000256" key="4">
    <source>
        <dbReference type="PROSITE-ProRule" id="PRU00520"/>
    </source>
</evidence>
<sequence length="92" mass="10828">MSKRITLKIYGRVQMVFFRDSTRRRAKRFGLSGWVKNEKDGTVKIMAEGDERGLKELINWCYNGPMLARVEKVDTEWGESTGEFKGFKIRYE</sequence>
<evidence type="ECO:0000313" key="7">
    <source>
        <dbReference type="EMBL" id="OGZ34950.1"/>
    </source>
</evidence>
<reference evidence="7 8" key="1">
    <citation type="journal article" date="2016" name="Nat. Commun.">
        <title>Thousands of microbial genomes shed light on interconnected biogeochemical processes in an aquifer system.</title>
        <authorList>
            <person name="Anantharaman K."/>
            <person name="Brown C.T."/>
            <person name="Hug L.A."/>
            <person name="Sharon I."/>
            <person name="Castelle C.J."/>
            <person name="Probst A.J."/>
            <person name="Thomas B.C."/>
            <person name="Singh A."/>
            <person name="Wilkins M.J."/>
            <person name="Karaoz U."/>
            <person name="Brodie E.L."/>
            <person name="Williams K.H."/>
            <person name="Hubbard S.S."/>
            <person name="Banfield J.F."/>
        </authorList>
    </citation>
    <scope>NUCLEOTIDE SEQUENCE [LARGE SCALE GENOMIC DNA]</scope>
</reference>
<dbReference type="Pfam" id="PF00708">
    <property type="entry name" value="Acylphosphatase"/>
    <property type="match status" value="1"/>
</dbReference>
<dbReference type="PROSITE" id="PS00151">
    <property type="entry name" value="ACYLPHOSPHATASE_2"/>
    <property type="match status" value="1"/>
</dbReference>
<dbReference type="GO" id="GO:0003998">
    <property type="term" value="F:acylphosphatase activity"/>
    <property type="evidence" value="ECO:0007669"/>
    <property type="project" value="UniProtKB-EC"/>
</dbReference>
<evidence type="ECO:0000256" key="2">
    <source>
        <dbReference type="ARBA" id="ARBA00012150"/>
    </source>
</evidence>
<protein>
    <recommendedName>
        <fullName evidence="2 4">acylphosphatase</fullName>
        <ecNumber evidence="2 4">3.6.1.7</ecNumber>
    </recommendedName>
</protein>
<dbReference type="PANTHER" id="PTHR47268:SF4">
    <property type="entry name" value="ACYLPHOSPHATASE"/>
    <property type="match status" value="1"/>
</dbReference>
<feature type="domain" description="Acylphosphatase-like" evidence="6">
    <location>
        <begin position="4"/>
        <end position="91"/>
    </location>
</feature>
<evidence type="ECO:0000256" key="3">
    <source>
        <dbReference type="ARBA" id="ARBA00047645"/>
    </source>
</evidence>
<comment type="catalytic activity">
    <reaction evidence="3 4">
        <text>an acyl phosphate + H2O = a carboxylate + phosphate + H(+)</text>
        <dbReference type="Rhea" id="RHEA:14965"/>
        <dbReference type="ChEBI" id="CHEBI:15377"/>
        <dbReference type="ChEBI" id="CHEBI:15378"/>
        <dbReference type="ChEBI" id="CHEBI:29067"/>
        <dbReference type="ChEBI" id="CHEBI:43474"/>
        <dbReference type="ChEBI" id="CHEBI:59918"/>
        <dbReference type="EC" id="3.6.1.7"/>
    </reaction>
</comment>
<feature type="active site" evidence="4">
    <location>
        <position position="19"/>
    </location>
</feature>
<comment type="similarity">
    <text evidence="1 5">Belongs to the acylphosphatase family.</text>
</comment>
<evidence type="ECO:0000256" key="1">
    <source>
        <dbReference type="ARBA" id="ARBA00005614"/>
    </source>
</evidence>
<dbReference type="SUPFAM" id="SSF54975">
    <property type="entry name" value="Acylphosphatase/BLUF domain-like"/>
    <property type="match status" value="1"/>
</dbReference>
<dbReference type="PROSITE" id="PS51160">
    <property type="entry name" value="ACYLPHOSPHATASE_3"/>
    <property type="match status" value="1"/>
</dbReference>
<evidence type="ECO:0000313" key="8">
    <source>
        <dbReference type="Proteomes" id="UP000176974"/>
    </source>
</evidence>
<dbReference type="PRINTS" id="PR00112">
    <property type="entry name" value="ACYLPHPHTASE"/>
</dbReference>
<dbReference type="AlphaFoldDB" id="A0A1G2FBE3"/>
<dbReference type="InterPro" id="IPR001792">
    <property type="entry name" value="Acylphosphatase-like_dom"/>
</dbReference>
<dbReference type="InterPro" id="IPR036046">
    <property type="entry name" value="Acylphosphatase-like_dom_sf"/>
</dbReference>
<dbReference type="InterPro" id="IPR017968">
    <property type="entry name" value="Acylphosphatase_CS"/>
</dbReference>
<dbReference type="EC" id="3.6.1.7" evidence="2 4"/>
<dbReference type="PANTHER" id="PTHR47268">
    <property type="entry name" value="ACYLPHOSPHATASE"/>
    <property type="match status" value="1"/>
</dbReference>
<name>A0A1G2FBE3_9BACT</name>
<dbReference type="Proteomes" id="UP000176974">
    <property type="component" value="Unassembled WGS sequence"/>
</dbReference>
<keyword evidence="4" id="KW-0378">Hydrolase</keyword>
<dbReference type="Gene3D" id="3.30.70.100">
    <property type="match status" value="1"/>
</dbReference>
<proteinExistence type="inferred from homology"/>
<dbReference type="EMBL" id="MHMY01000023">
    <property type="protein sequence ID" value="OGZ34950.1"/>
    <property type="molecule type" value="Genomic_DNA"/>
</dbReference>
<evidence type="ECO:0000256" key="5">
    <source>
        <dbReference type="RuleBase" id="RU004168"/>
    </source>
</evidence>
<accession>A0A1G2FBE3</accession>
<dbReference type="InterPro" id="IPR020456">
    <property type="entry name" value="Acylphosphatase"/>
</dbReference>
<evidence type="ECO:0000259" key="6">
    <source>
        <dbReference type="PROSITE" id="PS51160"/>
    </source>
</evidence>
<feature type="active site" evidence="4">
    <location>
        <position position="37"/>
    </location>
</feature>